<dbReference type="AlphaFoldDB" id="S8AXS8"/>
<evidence type="ECO:0000313" key="3">
    <source>
        <dbReference type="Proteomes" id="UP000019376"/>
    </source>
</evidence>
<reference evidence="2 3" key="1">
    <citation type="journal article" date="2013" name="PLoS ONE">
        <title>Genomic and secretomic analyses reveal unique features of the lignocellulolytic enzyme system of Penicillium decumbens.</title>
        <authorList>
            <person name="Liu G."/>
            <person name="Zhang L."/>
            <person name="Wei X."/>
            <person name="Zou G."/>
            <person name="Qin Y."/>
            <person name="Ma L."/>
            <person name="Li J."/>
            <person name="Zheng H."/>
            <person name="Wang S."/>
            <person name="Wang C."/>
            <person name="Xun L."/>
            <person name="Zhao G.-P."/>
            <person name="Zhou Z."/>
            <person name="Qu Y."/>
        </authorList>
    </citation>
    <scope>NUCLEOTIDE SEQUENCE [LARGE SCALE GENOMIC DNA]</scope>
    <source>
        <strain evidence="3">114-2 / CGMCC 5302</strain>
    </source>
</reference>
<protein>
    <submittedName>
        <fullName evidence="2">Uncharacterized protein</fullName>
    </submittedName>
</protein>
<dbReference type="EMBL" id="KB644413">
    <property type="protein sequence ID" value="EPS31163.1"/>
    <property type="molecule type" value="Genomic_DNA"/>
</dbReference>
<proteinExistence type="predicted"/>
<evidence type="ECO:0000256" key="1">
    <source>
        <dbReference type="SAM" id="MobiDB-lite"/>
    </source>
</evidence>
<dbReference type="HOGENOM" id="CLU_2997168_0_0_1"/>
<evidence type="ECO:0000313" key="2">
    <source>
        <dbReference type="EMBL" id="EPS31163.1"/>
    </source>
</evidence>
<keyword evidence="3" id="KW-1185">Reference proteome</keyword>
<dbReference type="Proteomes" id="UP000019376">
    <property type="component" value="Unassembled WGS sequence"/>
</dbReference>
<name>S8AXS8_PENO1</name>
<feature type="region of interest" description="Disordered" evidence="1">
    <location>
        <begin position="18"/>
        <end position="57"/>
    </location>
</feature>
<sequence length="57" mass="6085">MAHVSHVLRYDGVATKDAAGAAVDYRPPANQQTRGQAEVRAPTLSPEANRPSDDLIV</sequence>
<accession>S8AXS8</accession>
<organism evidence="2 3">
    <name type="scientific">Penicillium oxalicum (strain 114-2 / CGMCC 5302)</name>
    <name type="common">Penicillium decumbens</name>
    <dbReference type="NCBI Taxonomy" id="933388"/>
    <lineage>
        <taxon>Eukaryota</taxon>
        <taxon>Fungi</taxon>
        <taxon>Dikarya</taxon>
        <taxon>Ascomycota</taxon>
        <taxon>Pezizomycotina</taxon>
        <taxon>Eurotiomycetes</taxon>
        <taxon>Eurotiomycetidae</taxon>
        <taxon>Eurotiales</taxon>
        <taxon>Aspergillaceae</taxon>
        <taxon>Penicillium</taxon>
    </lineage>
</organism>
<gene>
    <name evidence="2" type="ORF">PDE_06118</name>
</gene>